<proteinExistence type="predicted"/>
<keyword evidence="3" id="KW-1185">Reference proteome</keyword>
<feature type="chain" id="PRO_5040255094" evidence="1">
    <location>
        <begin position="23"/>
        <end position="140"/>
    </location>
</feature>
<accession>A0A9P8UGI6</accession>
<name>A0A9P8UGI6_9PEZI</name>
<organism evidence="2 3">
    <name type="scientific">Truncatella angustata</name>
    <dbReference type="NCBI Taxonomy" id="152316"/>
    <lineage>
        <taxon>Eukaryota</taxon>
        <taxon>Fungi</taxon>
        <taxon>Dikarya</taxon>
        <taxon>Ascomycota</taxon>
        <taxon>Pezizomycotina</taxon>
        <taxon>Sordariomycetes</taxon>
        <taxon>Xylariomycetidae</taxon>
        <taxon>Amphisphaeriales</taxon>
        <taxon>Sporocadaceae</taxon>
        <taxon>Truncatella</taxon>
    </lineage>
</organism>
<evidence type="ECO:0000313" key="3">
    <source>
        <dbReference type="Proteomes" id="UP000758603"/>
    </source>
</evidence>
<evidence type="ECO:0000313" key="2">
    <source>
        <dbReference type="EMBL" id="KAH6651804.1"/>
    </source>
</evidence>
<reference evidence="2" key="1">
    <citation type="journal article" date="2021" name="Nat. Commun.">
        <title>Genetic determinants of endophytism in the Arabidopsis root mycobiome.</title>
        <authorList>
            <person name="Mesny F."/>
            <person name="Miyauchi S."/>
            <person name="Thiergart T."/>
            <person name="Pickel B."/>
            <person name="Atanasova L."/>
            <person name="Karlsson M."/>
            <person name="Huettel B."/>
            <person name="Barry K.W."/>
            <person name="Haridas S."/>
            <person name="Chen C."/>
            <person name="Bauer D."/>
            <person name="Andreopoulos W."/>
            <person name="Pangilinan J."/>
            <person name="LaButti K."/>
            <person name="Riley R."/>
            <person name="Lipzen A."/>
            <person name="Clum A."/>
            <person name="Drula E."/>
            <person name="Henrissat B."/>
            <person name="Kohler A."/>
            <person name="Grigoriev I.V."/>
            <person name="Martin F.M."/>
            <person name="Hacquard S."/>
        </authorList>
    </citation>
    <scope>NUCLEOTIDE SEQUENCE</scope>
    <source>
        <strain evidence="2">MPI-SDFR-AT-0073</strain>
    </source>
</reference>
<dbReference type="Proteomes" id="UP000758603">
    <property type="component" value="Unassembled WGS sequence"/>
</dbReference>
<dbReference type="AlphaFoldDB" id="A0A9P8UGI6"/>
<evidence type="ECO:0000256" key="1">
    <source>
        <dbReference type="SAM" id="SignalP"/>
    </source>
</evidence>
<dbReference type="GeneID" id="70136553"/>
<keyword evidence="1" id="KW-0732">Signal</keyword>
<protein>
    <submittedName>
        <fullName evidence="2">Uncharacterized protein</fullName>
    </submittedName>
</protein>
<dbReference type="EMBL" id="JAGPXC010000006">
    <property type="protein sequence ID" value="KAH6651804.1"/>
    <property type="molecule type" value="Genomic_DNA"/>
</dbReference>
<comment type="caution">
    <text evidence="2">The sequence shown here is derived from an EMBL/GenBank/DDBJ whole genome shotgun (WGS) entry which is preliminary data.</text>
</comment>
<feature type="signal peptide" evidence="1">
    <location>
        <begin position="1"/>
        <end position="22"/>
    </location>
</feature>
<dbReference type="RefSeq" id="XP_045956082.1">
    <property type="nucleotide sequence ID" value="XM_046107662.1"/>
</dbReference>
<sequence length="140" mass="15510">MRDIMPILFLFIFLNVVPLGDTLVDCGMEKCTVNCRDLSPPIDKVNIYPIGYSKLFNLTRPINGDNEVLPLLPVDNRLLGPPLNRIYRAHQVTTAGDVDDLTNIAPPGLPNIIYLSPMRGPQGTFTPKDSGANVFKVSRF</sequence>
<gene>
    <name evidence="2" type="ORF">BKA67DRAFT_660591</name>
</gene>